<evidence type="ECO:0000259" key="2">
    <source>
        <dbReference type="Pfam" id="PF11929"/>
    </source>
</evidence>
<dbReference type="SUPFAM" id="SSF48403">
    <property type="entry name" value="Ankyrin repeat"/>
    <property type="match status" value="1"/>
</dbReference>
<feature type="domain" description="DUF3447" evidence="2">
    <location>
        <begin position="118"/>
        <end position="193"/>
    </location>
</feature>
<keyword evidence="1" id="KW-0040">ANK repeat</keyword>
<dbReference type="InParanoid" id="A2EHD0"/>
<proteinExistence type="predicted"/>
<dbReference type="KEGG" id="tva:4765801"/>
<dbReference type="PANTHER" id="PTHR24182:SF13">
    <property type="entry name" value="LD18443P"/>
    <property type="match status" value="1"/>
</dbReference>
<keyword evidence="4" id="KW-1185">Reference proteome</keyword>
<dbReference type="PANTHER" id="PTHR24182">
    <property type="entry name" value="ANKYRIN REPEAT AND SOCS BOX CONTAINING 4"/>
    <property type="match status" value="1"/>
</dbReference>
<dbReference type="InterPro" id="IPR002110">
    <property type="entry name" value="Ankyrin_rpt"/>
</dbReference>
<protein>
    <recommendedName>
        <fullName evidence="2">DUF3447 domain-containing protein</fullName>
    </recommendedName>
</protein>
<dbReference type="AlphaFoldDB" id="A2EHD0"/>
<dbReference type="eggNOG" id="KOG0505">
    <property type="taxonomic scope" value="Eukaryota"/>
</dbReference>
<dbReference type="Gene3D" id="1.25.40.20">
    <property type="entry name" value="Ankyrin repeat-containing domain"/>
    <property type="match status" value="1"/>
</dbReference>
<dbReference type="RefSeq" id="XP_001320131.1">
    <property type="nucleotide sequence ID" value="XM_001320096.1"/>
</dbReference>
<feature type="repeat" description="ANK" evidence="1">
    <location>
        <begin position="234"/>
        <end position="266"/>
    </location>
</feature>
<dbReference type="InterPro" id="IPR020683">
    <property type="entry name" value="DUF3447"/>
</dbReference>
<organism evidence="3 4">
    <name type="scientific">Trichomonas vaginalis (strain ATCC PRA-98 / G3)</name>
    <dbReference type="NCBI Taxonomy" id="412133"/>
    <lineage>
        <taxon>Eukaryota</taxon>
        <taxon>Metamonada</taxon>
        <taxon>Parabasalia</taxon>
        <taxon>Trichomonadida</taxon>
        <taxon>Trichomonadidae</taxon>
        <taxon>Trichomonas</taxon>
    </lineage>
</organism>
<dbReference type="VEuPathDB" id="TrichDB:TVAG_064550"/>
<gene>
    <name evidence="3" type="ORF">TVAG_064550</name>
</gene>
<reference evidence="3" key="1">
    <citation type="submission" date="2006-10" db="EMBL/GenBank/DDBJ databases">
        <authorList>
            <person name="Amadeo P."/>
            <person name="Zhao Q."/>
            <person name="Wortman J."/>
            <person name="Fraser-Liggett C."/>
            <person name="Carlton J."/>
        </authorList>
    </citation>
    <scope>NUCLEOTIDE SEQUENCE</scope>
    <source>
        <strain evidence="3">G3</strain>
    </source>
</reference>
<feature type="repeat" description="ANK" evidence="1">
    <location>
        <begin position="267"/>
        <end position="299"/>
    </location>
</feature>
<dbReference type="Proteomes" id="UP000001542">
    <property type="component" value="Unassembled WGS sequence"/>
</dbReference>
<dbReference type="PROSITE" id="PS50088">
    <property type="entry name" value="ANK_REPEAT"/>
    <property type="match status" value="2"/>
</dbReference>
<dbReference type="STRING" id="5722.A2EHD0"/>
<dbReference type="EMBL" id="DS113389">
    <property type="protein sequence ID" value="EAY07908.1"/>
    <property type="molecule type" value="Genomic_DNA"/>
</dbReference>
<name>A2EHD0_TRIV3</name>
<accession>A2EHD0</accession>
<dbReference type="SMART" id="SM00248">
    <property type="entry name" value="ANK"/>
    <property type="match status" value="5"/>
</dbReference>
<evidence type="ECO:0000313" key="4">
    <source>
        <dbReference type="Proteomes" id="UP000001542"/>
    </source>
</evidence>
<dbReference type="PROSITE" id="PS50297">
    <property type="entry name" value="ANK_REP_REGION"/>
    <property type="match status" value="2"/>
</dbReference>
<dbReference type="Pfam" id="PF12796">
    <property type="entry name" value="Ank_2"/>
    <property type="match status" value="1"/>
</dbReference>
<dbReference type="SMR" id="A2EHD0"/>
<reference evidence="3" key="2">
    <citation type="journal article" date="2007" name="Science">
        <title>Draft genome sequence of the sexually transmitted pathogen Trichomonas vaginalis.</title>
        <authorList>
            <person name="Carlton J.M."/>
            <person name="Hirt R.P."/>
            <person name="Silva J.C."/>
            <person name="Delcher A.L."/>
            <person name="Schatz M."/>
            <person name="Zhao Q."/>
            <person name="Wortman J.R."/>
            <person name="Bidwell S.L."/>
            <person name="Alsmark U.C.M."/>
            <person name="Besteiro S."/>
            <person name="Sicheritz-Ponten T."/>
            <person name="Noel C.J."/>
            <person name="Dacks J.B."/>
            <person name="Foster P.G."/>
            <person name="Simillion C."/>
            <person name="Van de Peer Y."/>
            <person name="Miranda-Saavedra D."/>
            <person name="Barton G.J."/>
            <person name="Westrop G.D."/>
            <person name="Mueller S."/>
            <person name="Dessi D."/>
            <person name="Fiori P.L."/>
            <person name="Ren Q."/>
            <person name="Paulsen I."/>
            <person name="Zhang H."/>
            <person name="Bastida-Corcuera F.D."/>
            <person name="Simoes-Barbosa A."/>
            <person name="Brown M.T."/>
            <person name="Hayes R.D."/>
            <person name="Mukherjee M."/>
            <person name="Okumura C.Y."/>
            <person name="Schneider R."/>
            <person name="Smith A.J."/>
            <person name="Vanacova S."/>
            <person name="Villalvazo M."/>
            <person name="Haas B.J."/>
            <person name="Pertea M."/>
            <person name="Feldblyum T.V."/>
            <person name="Utterback T.R."/>
            <person name="Shu C.L."/>
            <person name="Osoegawa K."/>
            <person name="de Jong P.J."/>
            <person name="Hrdy I."/>
            <person name="Horvathova L."/>
            <person name="Zubacova Z."/>
            <person name="Dolezal P."/>
            <person name="Malik S.B."/>
            <person name="Logsdon J.M. Jr."/>
            <person name="Henze K."/>
            <person name="Gupta A."/>
            <person name="Wang C.C."/>
            <person name="Dunne R.L."/>
            <person name="Upcroft J.A."/>
            <person name="Upcroft P."/>
            <person name="White O."/>
            <person name="Salzberg S.L."/>
            <person name="Tang P."/>
            <person name="Chiu C.-H."/>
            <person name="Lee Y.-S."/>
            <person name="Embley T.M."/>
            <person name="Coombs G.H."/>
            <person name="Mottram J.C."/>
            <person name="Tachezy J."/>
            <person name="Fraser-Liggett C.M."/>
            <person name="Johnson P.J."/>
        </authorList>
    </citation>
    <scope>NUCLEOTIDE SEQUENCE [LARGE SCALE GENOMIC DNA]</scope>
    <source>
        <strain evidence="3">G3</strain>
    </source>
</reference>
<dbReference type="Pfam" id="PF11929">
    <property type="entry name" value="DUF3447"/>
    <property type="match status" value="1"/>
</dbReference>
<evidence type="ECO:0000313" key="3">
    <source>
        <dbReference type="EMBL" id="EAY07908.1"/>
    </source>
</evidence>
<dbReference type="OrthoDB" id="542841at2759"/>
<dbReference type="VEuPathDB" id="TrichDB:TVAGG3_0350050"/>
<dbReference type="InterPro" id="IPR036770">
    <property type="entry name" value="Ankyrin_rpt-contain_sf"/>
</dbReference>
<sequence>MLFQYLIYNEYGIILDKKFKPKSKVIEAVKNSLKIHQENTIYRAILNDDKEQFISFLEREGFDENRKLGSFLYPNSLDFYKFLDNKSNKYEFTSDLSLIEICCYHGSVDCFKLLRTKFDMKITKRCLKFSFLGGNPEIMNECLKYKKPNNKCMKYAIISHNIDFVAFLYNEHMLDIDETYCWWFNNLQSFLIYFDQNNNLDKCFLISPLFFSTKLCEYLLSQGANINAHGFSYLTGTALHTAACHDLIEIAEFLISNGADINARNFEGNTPLHIAASFERREMEKFLISHGANVNLVNYDGLTYDKLHTKKNDWSSNCRI</sequence>
<evidence type="ECO:0000256" key="1">
    <source>
        <dbReference type="PROSITE-ProRule" id="PRU00023"/>
    </source>
</evidence>